<protein>
    <submittedName>
        <fullName evidence="1">Uncharacterized protein</fullName>
    </submittedName>
</protein>
<gene>
    <name evidence="1" type="ORF">SDC9_169864</name>
</gene>
<dbReference type="EMBL" id="VSSQ01070721">
    <property type="protein sequence ID" value="MPN22481.1"/>
    <property type="molecule type" value="Genomic_DNA"/>
</dbReference>
<organism evidence="1">
    <name type="scientific">bioreactor metagenome</name>
    <dbReference type="NCBI Taxonomy" id="1076179"/>
    <lineage>
        <taxon>unclassified sequences</taxon>
        <taxon>metagenomes</taxon>
        <taxon>ecological metagenomes</taxon>
    </lineage>
</organism>
<sequence length="63" mass="7343">MKFARGSPGESFMMMKERMVIPMMTGMEINNRLEMYFSICSYSLSESVQVILVVYSTGPHRRR</sequence>
<dbReference type="AlphaFoldDB" id="A0A645G6G0"/>
<reference evidence="1" key="1">
    <citation type="submission" date="2019-08" db="EMBL/GenBank/DDBJ databases">
        <authorList>
            <person name="Kucharzyk K."/>
            <person name="Murdoch R.W."/>
            <person name="Higgins S."/>
            <person name="Loffler F."/>
        </authorList>
    </citation>
    <scope>NUCLEOTIDE SEQUENCE</scope>
</reference>
<proteinExistence type="predicted"/>
<accession>A0A645G6G0</accession>
<comment type="caution">
    <text evidence="1">The sequence shown here is derived from an EMBL/GenBank/DDBJ whole genome shotgun (WGS) entry which is preliminary data.</text>
</comment>
<name>A0A645G6G0_9ZZZZ</name>
<evidence type="ECO:0000313" key="1">
    <source>
        <dbReference type="EMBL" id="MPN22481.1"/>
    </source>
</evidence>